<feature type="domain" description="HD/PDEase" evidence="1">
    <location>
        <begin position="21"/>
        <end position="139"/>
    </location>
</feature>
<keyword evidence="3" id="KW-1185">Reference proteome</keyword>
<comment type="caution">
    <text evidence="2">The sequence shown here is derived from an EMBL/GenBank/DDBJ whole genome shotgun (WGS) entry which is preliminary data.</text>
</comment>
<dbReference type="Gene3D" id="1.10.3210.50">
    <property type="match status" value="1"/>
</dbReference>
<dbReference type="InterPro" id="IPR006674">
    <property type="entry name" value="HD_domain"/>
</dbReference>
<organism evidence="2 3">
    <name type="scientific">Serpentinicella alkaliphila</name>
    <dbReference type="NCBI Taxonomy" id="1734049"/>
    <lineage>
        <taxon>Bacteria</taxon>
        <taxon>Bacillati</taxon>
        <taxon>Bacillota</taxon>
        <taxon>Clostridia</taxon>
        <taxon>Peptostreptococcales</taxon>
        <taxon>Natronincolaceae</taxon>
        <taxon>Serpentinicella</taxon>
    </lineage>
</organism>
<dbReference type="AlphaFoldDB" id="A0A4R2TAY9"/>
<proteinExistence type="predicted"/>
<protein>
    <recommendedName>
        <fullName evidence="1">HD/PDEase domain-containing protein</fullName>
    </recommendedName>
</protein>
<dbReference type="InterPro" id="IPR003607">
    <property type="entry name" value="HD/PDEase_dom"/>
</dbReference>
<dbReference type="SMART" id="SM00471">
    <property type="entry name" value="HDc"/>
    <property type="match status" value="1"/>
</dbReference>
<dbReference type="PANTHER" id="PTHR33594">
    <property type="entry name" value="SUPERFAMILY HYDROLASE, PUTATIVE (AFU_ORTHOLOGUE AFUA_1G03035)-RELATED"/>
    <property type="match status" value="1"/>
</dbReference>
<dbReference type="Pfam" id="PF01966">
    <property type="entry name" value="HD"/>
    <property type="match status" value="1"/>
</dbReference>
<evidence type="ECO:0000313" key="3">
    <source>
        <dbReference type="Proteomes" id="UP000295504"/>
    </source>
</evidence>
<accession>A0A4R2TAY9</accession>
<reference evidence="2 3" key="1">
    <citation type="submission" date="2019-03" db="EMBL/GenBank/DDBJ databases">
        <title>Genomic Encyclopedia of Type Strains, Phase IV (KMG-IV): sequencing the most valuable type-strain genomes for metagenomic binning, comparative biology and taxonomic classification.</title>
        <authorList>
            <person name="Goeker M."/>
        </authorList>
    </citation>
    <scope>NUCLEOTIDE SEQUENCE [LARGE SCALE GENOMIC DNA]</scope>
    <source>
        <strain evidence="2 3">DSM 100013</strain>
    </source>
</reference>
<dbReference type="CDD" id="cd00077">
    <property type="entry name" value="HDc"/>
    <property type="match status" value="1"/>
</dbReference>
<dbReference type="OrthoDB" id="9797344at2"/>
<dbReference type="SUPFAM" id="SSF109604">
    <property type="entry name" value="HD-domain/PDEase-like"/>
    <property type="match status" value="1"/>
</dbReference>
<dbReference type="EMBL" id="SLYC01000037">
    <property type="protein sequence ID" value="TCP99051.1"/>
    <property type="molecule type" value="Genomic_DNA"/>
</dbReference>
<evidence type="ECO:0000313" key="2">
    <source>
        <dbReference type="EMBL" id="TCP99051.1"/>
    </source>
</evidence>
<dbReference type="PANTHER" id="PTHR33594:SF1">
    <property type="entry name" value="HD_PDEASE DOMAIN-CONTAINING PROTEIN"/>
    <property type="match status" value="1"/>
</dbReference>
<dbReference type="RefSeq" id="WP_132849256.1">
    <property type="nucleotide sequence ID" value="NZ_CP058648.1"/>
</dbReference>
<evidence type="ECO:0000259" key="1">
    <source>
        <dbReference type="SMART" id="SM00471"/>
    </source>
</evidence>
<gene>
    <name evidence="2" type="ORF">EDD79_103714</name>
</gene>
<name>A0A4R2TAY9_9FIRM</name>
<sequence length="206" mass="23450">MNKEMKAKLIRIAKQNIQKDSSSNEINHAIRVLIKAEFIAKKEGGDLDVIVPSALFHDIFWYPKGHSKFNYGPYESAGFAVKVLNKINGYPHEKIPKVYSTIKQCSLNKSIKPDSIEAKILRDADRLDVTGSISLTRTISSMDQADCKVFNFDKGTIERLDKKLDFKIDVLYSSIVKITDLMHTTTGKTLAEKRTNILKKYMIYMN</sequence>
<dbReference type="Proteomes" id="UP000295504">
    <property type="component" value="Unassembled WGS sequence"/>
</dbReference>